<evidence type="ECO:0000259" key="13">
    <source>
        <dbReference type="Pfam" id="PF07715"/>
    </source>
</evidence>
<keyword evidence="15" id="KW-1185">Reference proteome</keyword>
<dbReference type="Proteomes" id="UP000319499">
    <property type="component" value="Unassembled WGS sequence"/>
</dbReference>
<reference evidence="14 15" key="1">
    <citation type="submission" date="2019-02" db="EMBL/GenBank/DDBJ databases">
        <title>Apibacter muscae sp. nov.: a novel member of the house fly microbiota.</title>
        <authorList>
            <person name="Park R."/>
        </authorList>
    </citation>
    <scope>NUCLEOTIDE SEQUENCE [LARGE SCALE GENOMIC DNA]</scope>
    <source>
        <strain evidence="14 15">AL1</strain>
    </source>
</reference>
<comment type="similarity">
    <text evidence="10 11">Belongs to the TonB-dependent receptor family.</text>
</comment>
<keyword evidence="8 14" id="KW-0675">Receptor</keyword>
<name>A0A563DDC7_9FLAO</name>
<dbReference type="Pfam" id="PF00593">
    <property type="entry name" value="TonB_dep_Rec_b-barrel"/>
    <property type="match status" value="1"/>
</dbReference>
<dbReference type="GO" id="GO:0044718">
    <property type="term" value="P:siderophore transmembrane transport"/>
    <property type="evidence" value="ECO:0007669"/>
    <property type="project" value="TreeGrafter"/>
</dbReference>
<gene>
    <name evidence="14" type="ORF">ETU09_06730</name>
</gene>
<keyword evidence="9 10" id="KW-0998">Cell outer membrane</keyword>
<organism evidence="14 15">
    <name type="scientific">Apibacter muscae</name>
    <dbReference type="NCBI Taxonomy" id="2509004"/>
    <lineage>
        <taxon>Bacteria</taxon>
        <taxon>Pseudomonadati</taxon>
        <taxon>Bacteroidota</taxon>
        <taxon>Flavobacteriia</taxon>
        <taxon>Flavobacteriales</taxon>
        <taxon>Weeksellaceae</taxon>
        <taxon>Apibacter</taxon>
    </lineage>
</organism>
<keyword evidence="4 10" id="KW-0812">Transmembrane</keyword>
<dbReference type="OrthoDB" id="9795928at2"/>
<dbReference type="PROSITE" id="PS52016">
    <property type="entry name" value="TONB_DEPENDENT_REC_3"/>
    <property type="match status" value="1"/>
</dbReference>
<dbReference type="InterPro" id="IPR010917">
    <property type="entry name" value="TonB_rcpt_CS"/>
</dbReference>
<dbReference type="Pfam" id="PF13715">
    <property type="entry name" value="CarbopepD_reg_2"/>
    <property type="match status" value="1"/>
</dbReference>
<dbReference type="Gene3D" id="2.60.40.1120">
    <property type="entry name" value="Carboxypeptidase-like, regulatory domain"/>
    <property type="match status" value="1"/>
</dbReference>
<evidence type="ECO:0000256" key="6">
    <source>
        <dbReference type="ARBA" id="ARBA00023077"/>
    </source>
</evidence>
<dbReference type="Pfam" id="PF07715">
    <property type="entry name" value="Plug"/>
    <property type="match status" value="1"/>
</dbReference>
<dbReference type="RefSeq" id="WP_146292742.1">
    <property type="nucleotide sequence ID" value="NZ_SELH01000021.1"/>
</dbReference>
<proteinExistence type="inferred from homology"/>
<evidence type="ECO:0000256" key="5">
    <source>
        <dbReference type="ARBA" id="ARBA00022729"/>
    </source>
</evidence>
<evidence type="ECO:0000313" key="15">
    <source>
        <dbReference type="Proteomes" id="UP000319499"/>
    </source>
</evidence>
<dbReference type="SUPFAM" id="SSF49464">
    <property type="entry name" value="Carboxypeptidase regulatory domain-like"/>
    <property type="match status" value="1"/>
</dbReference>
<feature type="domain" description="TonB-dependent receptor-like beta-barrel" evidence="12">
    <location>
        <begin position="371"/>
        <end position="777"/>
    </location>
</feature>
<evidence type="ECO:0000256" key="9">
    <source>
        <dbReference type="ARBA" id="ARBA00023237"/>
    </source>
</evidence>
<keyword evidence="2 10" id="KW-0813">Transport</keyword>
<dbReference type="Gene3D" id="2.40.170.20">
    <property type="entry name" value="TonB-dependent receptor, beta-barrel domain"/>
    <property type="match status" value="1"/>
</dbReference>
<dbReference type="PANTHER" id="PTHR30069:SF29">
    <property type="entry name" value="HEMOGLOBIN AND HEMOGLOBIN-HAPTOGLOBIN-BINDING PROTEIN 1-RELATED"/>
    <property type="match status" value="1"/>
</dbReference>
<dbReference type="Gene3D" id="2.170.130.10">
    <property type="entry name" value="TonB-dependent receptor, plug domain"/>
    <property type="match status" value="1"/>
</dbReference>
<evidence type="ECO:0000256" key="1">
    <source>
        <dbReference type="ARBA" id="ARBA00004571"/>
    </source>
</evidence>
<dbReference type="AlphaFoldDB" id="A0A563DDC7"/>
<dbReference type="InterPro" id="IPR000531">
    <property type="entry name" value="Beta-barrel_TonB"/>
</dbReference>
<dbReference type="PANTHER" id="PTHR30069">
    <property type="entry name" value="TONB-DEPENDENT OUTER MEMBRANE RECEPTOR"/>
    <property type="match status" value="1"/>
</dbReference>
<dbReference type="GO" id="GO:0015344">
    <property type="term" value="F:siderophore uptake transmembrane transporter activity"/>
    <property type="evidence" value="ECO:0007669"/>
    <property type="project" value="TreeGrafter"/>
</dbReference>
<comment type="caution">
    <text evidence="14">The sequence shown here is derived from an EMBL/GenBank/DDBJ whole genome shotgun (WGS) entry which is preliminary data.</text>
</comment>
<evidence type="ECO:0000256" key="2">
    <source>
        <dbReference type="ARBA" id="ARBA00022448"/>
    </source>
</evidence>
<sequence length="808" mass="91339">MKKLFGIIFTLFIIVNLSSQTSTCNYSLKGKVLDKQTNKAIKNATVLLESENGNNNYKVISDSIGAYFIDSVCAGTYKILLSSNNYNSKEAKINISDNIFLDLDLLKLSELSDVVVIGKKQSKNTQSSVENRLTKDKINAYSDTNLGTVLSTIAGVNTLSTGNNVVKPVIHGMHSSRVPVMNNGIKQEDQQWGIEHAPDIDLNVANSISIIKGAGALQYSGDAVGGLVLIEPKKLTTQDTLLGNLLSSYISNGRGGNISANIEKGWGNGFSMRLQGTYKNLGDLSAPHYNLSNTGVKENDFSFQLGYNKQRYGIEAFYSYFGLESGILKSAHIGNLTNLVNAINSREPSIIEKYTRKISAPKQKIEHNLAKINTYYRSTLGTFNLAYAFQYNKRQEFDIRRSEFKNKPSLDLELSTQNINFDFDHNYWGNLKGKMGISYIFQENKPQAGTGVDPLIPYYKKNSFGIYWLETYELTNKLTLEGGGRYDYQNINALKFYKKTRWRALGYDSKYSSLIKDDVGLSYLVNPKLKFNGYSATLGLNYKINHANQFTFNYSLSSRAPNPAELFSDGLHHSAAAIELGDLELGNEKSSKWIASFNSKLLNSKLDLELVLHYNTIKDFINEIPVGAEYTIRGAFPVWKYIQTNAEIYGMDITADYRFTNNWNLSSNFSYLRGQDTQNHLALINMPPTKWVNSIEYINKNWNNFFVKLSSISVFKQNHYPDYNFNVDIVENGQIIPTLLDLSTPPSAYQLFDFSTGLAFNVMDKNQIQLSLTVRNIFDTSYRNYMNRLRYYSDETGRNIILQMQYNF</sequence>
<comment type="subcellular location">
    <subcellularLocation>
        <location evidence="1 10">Cell outer membrane</location>
        <topology evidence="1 10">Multi-pass membrane protein</topology>
    </subcellularLocation>
</comment>
<dbReference type="SUPFAM" id="SSF56935">
    <property type="entry name" value="Porins"/>
    <property type="match status" value="1"/>
</dbReference>
<dbReference type="InterPro" id="IPR012910">
    <property type="entry name" value="Plug_dom"/>
</dbReference>
<evidence type="ECO:0000256" key="8">
    <source>
        <dbReference type="ARBA" id="ARBA00023170"/>
    </source>
</evidence>
<evidence type="ECO:0000256" key="4">
    <source>
        <dbReference type="ARBA" id="ARBA00022692"/>
    </source>
</evidence>
<evidence type="ECO:0000256" key="11">
    <source>
        <dbReference type="RuleBase" id="RU003357"/>
    </source>
</evidence>
<dbReference type="InterPro" id="IPR008969">
    <property type="entry name" value="CarboxyPept-like_regulatory"/>
</dbReference>
<evidence type="ECO:0000313" key="14">
    <source>
        <dbReference type="EMBL" id="TWP27784.1"/>
    </source>
</evidence>
<evidence type="ECO:0000256" key="10">
    <source>
        <dbReference type="PROSITE-ProRule" id="PRU01360"/>
    </source>
</evidence>
<dbReference type="InterPro" id="IPR039426">
    <property type="entry name" value="TonB-dep_rcpt-like"/>
</dbReference>
<dbReference type="InterPro" id="IPR037066">
    <property type="entry name" value="Plug_dom_sf"/>
</dbReference>
<keyword evidence="6 11" id="KW-0798">TonB box</keyword>
<evidence type="ECO:0000259" key="12">
    <source>
        <dbReference type="Pfam" id="PF00593"/>
    </source>
</evidence>
<keyword evidence="3 10" id="KW-1134">Transmembrane beta strand</keyword>
<evidence type="ECO:0000256" key="7">
    <source>
        <dbReference type="ARBA" id="ARBA00023136"/>
    </source>
</evidence>
<dbReference type="GO" id="GO:0009279">
    <property type="term" value="C:cell outer membrane"/>
    <property type="evidence" value="ECO:0007669"/>
    <property type="project" value="UniProtKB-SubCell"/>
</dbReference>
<accession>A0A563DDC7</accession>
<keyword evidence="5" id="KW-0732">Signal</keyword>
<protein>
    <submittedName>
        <fullName evidence="14">TonB-dependent receptor</fullName>
    </submittedName>
</protein>
<dbReference type="EMBL" id="SELH01000021">
    <property type="protein sequence ID" value="TWP27784.1"/>
    <property type="molecule type" value="Genomic_DNA"/>
</dbReference>
<keyword evidence="7 10" id="KW-0472">Membrane</keyword>
<evidence type="ECO:0000256" key="3">
    <source>
        <dbReference type="ARBA" id="ARBA00022452"/>
    </source>
</evidence>
<dbReference type="InterPro" id="IPR036942">
    <property type="entry name" value="Beta-barrel_TonB_sf"/>
</dbReference>
<feature type="domain" description="TonB-dependent receptor plug" evidence="13">
    <location>
        <begin position="124"/>
        <end position="226"/>
    </location>
</feature>
<dbReference type="PROSITE" id="PS01156">
    <property type="entry name" value="TONB_DEPENDENT_REC_2"/>
    <property type="match status" value="1"/>
</dbReference>